<dbReference type="Pfam" id="PF10034">
    <property type="entry name" value="Dpy19"/>
    <property type="match status" value="1"/>
</dbReference>
<dbReference type="GO" id="GO:0005637">
    <property type="term" value="C:nuclear inner membrane"/>
    <property type="evidence" value="ECO:0007669"/>
    <property type="project" value="TreeGrafter"/>
</dbReference>
<accession>A0A8C4T2X7</accession>
<comment type="subcellular location">
    <subcellularLocation>
        <location evidence="1">Membrane</location>
        <topology evidence="1">Multi-pass membrane protein</topology>
    </subcellularLocation>
</comment>
<dbReference type="Proteomes" id="UP000694620">
    <property type="component" value="Chromosome 13"/>
</dbReference>
<feature type="transmembrane region" description="Helical" evidence="8">
    <location>
        <begin position="232"/>
        <end position="249"/>
    </location>
</feature>
<dbReference type="PANTHER" id="PTHR31488">
    <property type="entry name" value="DPY-19-LIKE 1, LIKE (H. SAPIENS)"/>
    <property type="match status" value="1"/>
</dbReference>
<evidence type="ECO:0000256" key="3">
    <source>
        <dbReference type="ARBA" id="ARBA00022676"/>
    </source>
</evidence>
<dbReference type="InterPro" id="IPR018732">
    <property type="entry name" value="Dpy-19/Dpy-19-like"/>
</dbReference>
<evidence type="ECO:0000256" key="2">
    <source>
        <dbReference type="ARBA" id="ARBA00008744"/>
    </source>
</evidence>
<dbReference type="PANTHER" id="PTHR31488:SF2">
    <property type="entry name" value="C-MANNOSYLTRANSFERASE DPY19L4-RELATED"/>
    <property type="match status" value="1"/>
</dbReference>
<evidence type="ECO:0000256" key="5">
    <source>
        <dbReference type="ARBA" id="ARBA00022692"/>
    </source>
</evidence>
<keyword evidence="6 8" id="KW-1133">Transmembrane helix</keyword>
<dbReference type="Ensembl" id="ENSECRT00000026640.1">
    <property type="protein sequence ID" value="ENSECRP00000026095.1"/>
    <property type="gene ID" value="ENSECRG00000017558.1"/>
</dbReference>
<dbReference type="GeneTree" id="ENSGT00530000063023"/>
<evidence type="ECO:0000313" key="9">
    <source>
        <dbReference type="Ensembl" id="ENSECRP00000026095.1"/>
    </source>
</evidence>
<evidence type="ECO:0000256" key="7">
    <source>
        <dbReference type="ARBA" id="ARBA00023136"/>
    </source>
</evidence>
<gene>
    <name evidence="9" type="primary">DPY19L4</name>
</gene>
<sequence>MCKTEKTLNKRLIKMLFGCLAAVTSGMMYAVYLSTYHERKFWFSSRQELEREITFQSGSGVYYYYYKHMLKAPSFERGIFELTRDNDTVSARTMNAVEQLSLYPELVTSFLYRFTGSQDVIEPVYFYIGVVFGLQAVYVTALFVSSWMMSGSWVAGMLAVAWHMINRIDTTKVDYAVPLRDNWALPYFSCQVAALTGFLRNEINSTTEMLCYLLMSASTVTFILMWEHSHYVLFVQAIALFLLDCFDLVQTRKVAYIQKVYLCSVALGYFMQFHKASLLSSPLSSLMVGSVLARHLQHNLKKGSFVARVMKIMLHFYLVFTISFMFRFVAKVRFHLKIFLIFFLRIDFTTNLLLCQEAFQIPGQDLFFRLTQASVLPFYLLVLLACFISTIQMIYRQLSDKPLKTNFKLEDGWIGRRSDVAYHVFHTILFGSLAMLFEGLKYLWIPYVCMFTAFGVCSPELWMTVFKWMRLKSVQPVVLALILSTAVPTIIGFSLWREYFPRVITELAEMQEVYDPDTVELINWIKRQVPVAAVFAGSPQLMSLVKLCSGLTVANLPLYNDIDLLKRNENIYQIYAMRSAEDVYKILTSYKVDYVVIEEAICMKDLLDVANGHVVFDERETHSFSRYGRFCHEIKSNYSPYVNYFTRVFWNYSYHVYKVNSIISFQY</sequence>
<feature type="transmembrane region" description="Helical" evidence="8">
    <location>
        <begin position="124"/>
        <end position="144"/>
    </location>
</feature>
<evidence type="ECO:0000256" key="6">
    <source>
        <dbReference type="ARBA" id="ARBA00022989"/>
    </source>
</evidence>
<reference evidence="9" key="3">
    <citation type="submission" date="2025-09" db="UniProtKB">
        <authorList>
            <consortium name="Ensembl"/>
        </authorList>
    </citation>
    <scope>IDENTIFICATION</scope>
</reference>
<reference evidence="9" key="1">
    <citation type="submission" date="2021-06" db="EMBL/GenBank/DDBJ databases">
        <authorList>
            <consortium name="Wellcome Sanger Institute Data Sharing"/>
        </authorList>
    </citation>
    <scope>NUCLEOTIDE SEQUENCE [LARGE SCALE GENOMIC DNA]</scope>
</reference>
<keyword evidence="5 8" id="KW-0812">Transmembrane</keyword>
<feature type="transmembrane region" description="Helical" evidence="8">
    <location>
        <begin position="12"/>
        <end position="32"/>
    </location>
</feature>
<feature type="transmembrane region" description="Helical" evidence="8">
    <location>
        <begin position="443"/>
        <end position="465"/>
    </location>
</feature>
<feature type="transmembrane region" description="Helical" evidence="8">
    <location>
        <begin position="419"/>
        <end position="437"/>
    </location>
</feature>
<evidence type="ECO:0000256" key="8">
    <source>
        <dbReference type="SAM" id="Phobius"/>
    </source>
</evidence>
<evidence type="ECO:0000256" key="1">
    <source>
        <dbReference type="ARBA" id="ARBA00004141"/>
    </source>
</evidence>
<keyword evidence="3" id="KW-0328">Glycosyltransferase</keyword>
<dbReference type="AlphaFoldDB" id="A0A8C4T2X7"/>
<evidence type="ECO:0000313" key="10">
    <source>
        <dbReference type="Proteomes" id="UP000694620"/>
    </source>
</evidence>
<dbReference type="GO" id="GO:0000030">
    <property type="term" value="F:mannosyltransferase activity"/>
    <property type="evidence" value="ECO:0007669"/>
    <property type="project" value="TreeGrafter"/>
</dbReference>
<proteinExistence type="inferred from homology"/>
<keyword evidence="4" id="KW-0808">Transferase</keyword>
<evidence type="ECO:0000256" key="4">
    <source>
        <dbReference type="ARBA" id="ARBA00022679"/>
    </source>
</evidence>
<comment type="similarity">
    <text evidence="2">Belongs to the dpy-19 family.</text>
</comment>
<feature type="transmembrane region" description="Helical" evidence="8">
    <location>
        <begin position="379"/>
        <end position="398"/>
    </location>
</feature>
<name>A0A8C4T2X7_ERPCA</name>
<feature type="transmembrane region" description="Helical" evidence="8">
    <location>
        <begin position="477"/>
        <end position="496"/>
    </location>
</feature>
<protein>
    <submittedName>
        <fullName evidence="9">Dpy-19 like 4</fullName>
    </submittedName>
</protein>
<keyword evidence="10" id="KW-1185">Reference proteome</keyword>
<reference evidence="9" key="2">
    <citation type="submission" date="2025-08" db="UniProtKB">
        <authorList>
            <consortium name="Ensembl"/>
        </authorList>
    </citation>
    <scope>IDENTIFICATION</scope>
</reference>
<feature type="transmembrane region" description="Helical" evidence="8">
    <location>
        <begin position="305"/>
        <end position="326"/>
    </location>
</feature>
<organism evidence="9 10">
    <name type="scientific">Erpetoichthys calabaricus</name>
    <name type="common">Rope fish</name>
    <name type="synonym">Calamoichthys calabaricus</name>
    <dbReference type="NCBI Taxonomy" id="27687"/>
    <lineage>
        <taxon>Eukaryota</taxon>
        <taxon>Metazoa</taxon>
        <taxon>Chordata</taxon>
        <taxon>Craniata</taxon>
        <taxon>Vertebrata</taxon>
        <taxon>Euteleostomi</taxon>
        <taxon>Actinopterygii</taxon>
        <taxon>Polypteriformes</taxon>
        <taxon>Polypteridae</taxon>
        <taxon>Erpetoichthys</taxon>
    </lineage>
</organism>
<keyword evidence="7 8" id="KW-0472">Membrane</keyword>
<feature type="transmembrane region" description="Helical" evidence="8">
    <location>
        <begin position="209"/>
        <end position="226"/>
    </location>
</feature>